<evidence type="ECO:0000313" key="2">
    <source>
        <dbReference type="Proteomes" id="UP000217696"/>
    </source>
</evidence>
<evidence type="ECO:0000313" key="1">
    <source>
        <dbReference type="EMBL" id="BAU26061.1"/>
    </source>
</evidence>
<reference evidence="1 2" key="1">
    <citation type="submission" date="2015-12" db="EMBL/GenBank/DDBJ databases">
        <title>Genome sequence of Aneurinibacillus soli.</title>
        <authorList>
            <person name="Lee J.S."/>
            <person name="Lee K.C."/>
            <person name="Kim K.K."/>
            <person name="Lee B.W."/>
        </authorList>
    </citation>
    <scope>NUCLEOTIDE SEQUENCE [LARGE SCALE GENOMIC DNA]</scope>
    <source>
        <strain evidence="1 2">CB4</strain>
    </source>
</reference>
<keyword evidence="2" id="KW-1185">Reference proteome</keyword>
<dbReference type="OrthoDB" id="2971867at2"/>
<proteinExistence type="predicted"/>
<protein>
    <submittedName>
        <fullName evidence="1">Uncharacterized protein</fullName>
    </submittedName>
</protein>
<organism evidence="1 2">
    <name type="scientific">Aneurinibacillus soli</name>
    <dbReference type="NCBI Taxonomy" id="1500254"/>
    <lineage>
        <taxon>Bacteria</taxon>
        <taxon>Bacillati</taxon>
        <taxon>Bacillota</taxon>
        <taxon>Bacilli</taxon>
        <taxon>Bacillales</taxon>
        <taxon>Paenibacillaceae</taxon>
        <taxon>Aneurinibacillus group</taxon>
        <taxon>Aneurinibacillus</taxon>
    </lineage>
</organism>
<dbReference type="EMBL" id="AP017312">
    <property type="protein sequence ID" value="BAU26061.1"/>
    <property type="molecule type" value="Genomic_DNA"/>
</dbReference>
<accession>A0A0U5B5C4</accession>
<gene>
    <name evidence="1" type="ORF">CB4_00150</name>
</gene>
<sequence>MMGFLFTARECSEIEYLIRRELEELLLDLGDVRIDEMVKRAMEQRYKVLFKMYSRFVTPKELSKYIRNKKYK</sequence>
<name>A0A0U5B5C4_9BACL</name>
<dbReference type="Proteomes" id="UP000217696">
    <property type="component" value="Chromosome"/>
</dbReference>
<dbReference type="KEGG" id="asoc:CB4_00150"/>
<dbReference type="AlphaFoldDB" id="A0A0U5B5C4"/>
<dbReference type="RefSeq" id="WP_096463141.1">
    <property type="nucleotide sequence ID" value="NZ_AP017312.1"/>
</dbReference>